<proteinExistence type="predicted"/>
<gene>
    <name evidence="2" type="ORF">Cob_v002914</name>
</gene>
<evidence type="ECO:0000256" key="1">
    <source>
        <dbReference type="SAM" id="MobiDB-lite"/>
    </source>
</evidence>
<organism evidence="2 3">
    <name type="scientific">Colletotrichum orbiculare (strain 104-T / ATCC 96160 / CBS 514.97 / LARS 414 / MAFF 240422)</name>
    <name type="common">Cucumber anthracnose fungus</name>
    <name type="synonym">Colletotrichum lagenarium</name>
    <dbReference type="NCBI Taxonomy" id="1213857"/>
    <lineage>
        <taxon>Eukaryota</taxon>
        <taxon>Fungi</taxon>
        <taxon>Dikarya</taxon>
        <taxon>Ascomycota</taxon>
        <taxon>Pezizomycotina</taxon>
        <taxon>Sordariomycetes</taxon>
        <taxon>Hypocreomycetidae</taxon>
        <taxon>Glomerellales</taxon>
        <taxon>Glomerellaceae</taxon>
        <taxon>Colletotrichum</taxon>
        <taxon>Colletotrichum orbiculare species complex</taxon>
    </lineage>
</organism>
<protein>
    <submittedName>
        <fullName evidence="2">Uncharacterized protein</fullName>
    </submittedName>
</protein>
<evidence type="ECO:0000313" key="2">
    <source>
        <dbReference type="EMBL" id="TDZ23664.1"/>
    </source>
</evidence>
<dbReference type="AlphaFoldDB" id="A0A484G1L0"/>
<keyword evidence="3" id="KW-1185">Reference proteome</keyword>
<dbReference type="Proteomes" id="UP000014480">
    <property type="component" value="Unassembled WGS sequence"/>
</dbReference>
<reference evidence="3" key="1">
    <citation type="journal article" date="2013" name="New Phytol.">
        <title>Comparative genomic and transcriptomic analyses reveal the hemibiotrophic stage shift of Colletotrichum fungi.</title>
        <authorList>
            <person name="Gan P."/>
            <person name="Ikeda K."/>
            <person name="Irieda H."/>
            <person name="Narusaka M."/>
            <person name="O'Connell R.J."/>
            <person name="Narusaka Y."/>
            <person name="Takano Y."/>
            <person name="Kubo Y."/>
            <person name="Shirasu K."/>
        </authorList>
    </citation>
    <scope>NUCLEOTIDE SEQUENCE [LARGE SCALE GENOMIC DNA]</scope>
    <source>
        <strain evidence="3">104-T / ATCC 96160 / CBS 514.97 / LARS 414 / MAFF 240422</strain>
    </source>
</reference>
<evidence type="ECO:0000313" key="3">
    <source>
        <dbReference type="Proteomes" id="UP000014480"/>
    </source>
</evidence>
<comment type="caution">
    <text evidence="2">The sequence shown here is derived from an EMBL/GenBank/DDBJ whole genome shotgun (WGS) entry which is preliminary data.</text>
</comment>
<sequence length="339" mass="37100">MPGRAIAQYPASTHQPEPGQKIPFLLWIASESKSTRPETGGLEPGLGTSSSDPLAHPVPRPAFLPYDPIQATRYMHRQDVSQLHIPASVLHYVVYACSSGPRHWHIGKTMKEKPREGKERSPRADLLGRIACKAHHVEIQGSGTAAPAHIPARTRCQNKSPTSGFSCQTVSCYTDIAREPLLMAPMAPCHYAVYVSVIHTGNRKYRKWHRIILDSSTNAGDGAAGSSSPPRQLLFSAPEALEPCRHMRVFGMRQATSSGAISFGSLGSYVKCGYRRCTRRTNCTAAADSPTDVPNLAVQTYCTYFAAHYSQDPEIIWCASLPRLVTVPQNSSHINSIID</sequence>
<feature type="region of interest" description="Disordered" evidence="1">
    <location>
        <begin position="35"/>
        <end position="59"/>
    </location>
</feature>
<name>A0A484G1L0_COLOR</name>
<accession>A0A484G1L0</accession>
<reference evidence="3" key="2">
    <citation type="journal article" date="2019" name="Mol. Plant Microbe Interact.">
        <title>Genome sequence resources for four phytopathogenic fungi from the Colletotrichum orbiculare species complex.</title>
        <authorList>
            <person name="Gan P."/>
            <person name="Tsushima A."/>
            <person name="Narusaka M."/>
            <person name="Narusaka Y."/>
            <person name="Takano Y."/>
            <person name="Kubo Y."/>
            <person name="Shirasu K."/>
        </authorList>
    </citation>
    <scope>GENOME REANNOTATION</scope>
    <source>
        <strain evidence="3">104-T / ATCC 96160 / CBS 514.97 / LARS 414 / MAFF 240422</strain>
    </source>
</reference>
<dbReference type="EMBL" id="AMCV02000005">
    <property type="protein sequence ID" value="TDZ23664.1"/>
    <property type="molecule type" value="Genomic_DNA"/>
</dbReference>